<dbReference type="Pfam" id="PF01547">
    <property type="entry name" value="SBP_bac_1"/>
    <property type="match status" value="1"/>
</dbReference>
<evidence type="ECO:0000313" key="4">
    <source>
        <dbReference type="Proteomes" id="UP000036932"/>
    </source>
</evidence>
<organism evidence="3 4">
    <name type="scientific">Paenibacillus solani</name>
    <dbReference type="NCBI Taxonomy" id="1705565"/>
    <lineage>
        <taxon>Bacteria</taxon>
        <taxon>Bacillati</taxon>
        <taxon>Bacillota</taxon>
        <taxon>Bacilli</taxon>
        <taxon>Bacillales</taxon>
        <taxon>Paenibacillaceae</taxon>
        <taxon>Paenibacillus</taxon>
    </lineage>
</organism>
<dbReference type="AlphaFoldDB" id="A0A0M1P4J9"/>
<dbReference type="PATRIC" id="fig|1705565.3.peg.3854"/>
<dbReference type="OrthoDB" id="2643984at2"/>
<feature type="region of interest" description="Disordered" evidence="1">
    <location>
        <begin position="27"/>
        <end position="46"/>
    </location>
</feature>
<protein>
    <submittedName>
        <fullName evidence="3">ABC transporter substrate-binding protein</fullName>
    </submittedName>
</protein>
<dbReference type="EMBL" id="LIUT01000001">
    <property type="protein sequence ID" value="KOR89337.1"/>
    <property type="molecule type" value="Genomic_DNA"/>
</dbReference>
<keyword evidence="2" id="KW-0732">Signal</keyword>
<gene>
    <name evidence="3" type="ORF">AM231_09405</name>
</gene>
<proteinExistence type="predicted"/>
<dbReference type="SUPFAM" id="SSF53850">
    <property type="entry name" value="Periplasmic binding protein-like II"/>
    <property type="match status" value="1"/>
</dbReference>
<evidence type="ECO:0000313" key="3">
    <source>
        <dbReference type="EMBL" id="KOR89337.1"/>
    </source>
</evidence>
<feature type="compositionally biased region" description="Low complexity" evidence="1">
    <location>
        <begin position="29"/>
        <end position="41"/>
    </location>
</feature>
<feature type="signal peptide" evidence="2">
    <location>
        <begin position="1"/>
        <end position="21"/>
    </location>
</feature>
<sequence length="453" mass="50345">MKKKRIPAMLFSLSLALVVSACGGGGGTTSDPAASGSSGSGKEAEPTPVVLKLSTWQTDAKAQWSKIIPEFEKKHPNIKVELDLLNEKGDSLASMQKLDLMAASNDQLDIVELPYTNYSQRADIGLFEALDSYIEQEGYQYDEEYLVDTRVNGSIYALPSSMQRWFVIMNKSMLEEAGLPIPTDWTWKEFEEYAKKLTKGDGAEKRYGAYLHNWPDYFQLQLMSKPSDNTFLKGDGTSNAKDPVLKANLEMMKRMMYEDKSANPYEDIISQKLAYRNQYFNGLAAMLPMGDWMVAESGGTDAIPATFETAFAPLPKLEGESKHYSPVQPTYMAVAAKSKNKEAAYQFVRWYTSEGLEIGGRVFSGWAKSDTDKLIDTIVGSSKDPSKIDVESLKNTIHNTVPGSAPVPVKYAEEAKNVVIPEAELYILNKDDLDKTIDSIDQKITEVVNSNKN</sequence>
<reference evidence="4" key="1">
    <citation type="submission" date="2015-08" db="EMBL/GenBank/DDBJ databases">
        <title>Genome sequencing project for genomic taxonomy and phylogenomics of Bacillus-like bacteria.</title>
        <authorList>
            <person name="Liu B."/>
            <person name="Wang J."/>
            <person name="Zhu Y."/>
            <person name="Liu G."/>
            <person name="Chen Q."/>
            <person name="Chen Z."/>
            <person name="Lan J."/>
            <person name="Che J."/>
            <person name="Ge C."/>
            <person name="Shi H."/>
            <person name="Pan Z."/>
            <person name="Liu X."/>
        </authorList>
    </citation>
    <scope>NUCLEOTIDE SEQUENCE [LARGE SCALE GENOMIC DNA]</scope>
    <source>
        <strain evidence="4">FJAT-22460</strain>
    </source>
</reference>
<dbReference type="Gene3D" id="3.40.190.10">
    <property type="entry name" value="Periplasmic binding protein-like II"/>
    <property type="match status" value="1"/>
</dbReference>
<keyword evidence="4" id="KW-1185">Reference proteome</keyword>
<dbReference type="InterPro" id="IPR006059">
    <property type="entry name" value="SBP"/>
</dbReference>
<dbReference type="PANTHER" id="PTHR43649:SF30">
    <property type="entry name" value="ABC TRANSPORTER SUBSTRATE-BINDING PROTEIN"/>
    <property type="match status" value="1"/>
</dbReference>
<accession>A0A0M1P4J9</accession>
<dbReference type="PROSITE" id="PS51257">
    <property type="entry name" value="PROKAR_LIPOPROTEIN"/>
    <property type="match status" value="1"/>
</dbReference>
<dbReference type="PANTHER" id="PTHR43649">
    <property type="entry name" value="ARABINOSE-BINDING PROTEIN-RELATED"/>
    <property type="match status" value="1"/>
</dbReference>
<dbReference type="InterPro" id="IPR050490">
    <property type="entry name" value="Bact_solute-bd_prot1"/>
</dbReference>
<evidence type="ECO:0000256" key="2">
    <source>
        <dbReference type="SAM" id="SignalP"/>
    </source>
</evidence>
<comment type="caution">
    <text evidence="3">The sequence shown here is derived from an EMBL/GenBank/DDBJ whole genome shotgun (WGS) entry which is preliminary data.</text>
</comment>
<dbReference type="RefSeq" id="WP_054402388.1">
    <property type="nucleotide sequence ID" value="NZ_LIUT01000001.1"/>
</dbReference>
<name>A0A0M1P4J9_9BACL</name>
<evidence type="ECO:0000256" key="1">
    <source>
        <dbReference type="SAM" id="MobiDB-lite"/>
    </source>
</evidence>
<dbReference type="Proteomes" id="UP000036932">
    <property type="component" value="Unassembled WGS sequence"/>
</dbReference>
<feature type="chain" id="PRO_5005620727" evidence="2">
    <location>
        <begin position="22"/>
        <end position="453"/>
    </location>
</feature>